<keyword evidence="5" id="KW-0560">Oxidoreductase</keyword>
<keyword evidence="4" id="KW-0479">Metal-binding</keyword>
<dbReference type="InterPro" id="IPR012675">
    <property type="entry name" value="Beta-grasp_dom_sf"/>
</dbReference>
<protein>
    <submittedName>
        <fullName evidence="10">Oxidoreductase</fullName>
    </submittedName>
</protein>
<dbReference type="SUPFAM" id="SSF54292">
    <property type="entry name" value="2Fe-2S ferredoxin-like"/>
    <property type="match status" value="1"/>
</dbReference>
<dbReference type="Pfam" id="PF00175">
    <property type="entry name" value="NAD_binding_1"/>
    <property type="match status" value="1"/>
</dbReference>
<evidence type="ECO:0000313" key="11">
    <source>
        <dbReference type="Proteomes" id="UP000238356"/>
    </source>
</evidence>
<proteinExistence type="predicted"/>
<feature type="domain" description="FAD-binding FR-type" evidence="9">
    <location>
        <begin position="1"/>
        <end position="97"/>
    </location>
</feature>
<dbReference type="PANTHER" id="PTHR47354:SF1">
    <property type="entry name" value="CARNITINE MONOOXYGENASE REDUCTASE SUBUNIT"/>
    <property type="match status" value="1"/>
</dbReference>
<dbReference type="Proteomes" id="UP000238356">
    <property type="component" value="Unassembled WGS sequence"/>
</dbReference>
<dbReference type="InterPro" id="IPR050415">
    <property type="entry name" value="MRET"/>
</dbReference>
<evidence type="ECO:0000256" key="5">
    <source>
        <dbReference type="ARBA" id="ARBA00023002"/>
    </source>
</evidence>
<dbReference type="InterPro" id="IPR006058">
    <property type="entry name" value="2Fe2S_fd_BS"/>
</dbReference>
<evidence type="ECO:0000256" key="6">
    <source>
        <dbReference type="ARBA" id="ARBA00023004"/>
    </source>
</evidence>
<dbReference type="CDD" id="cd00207">
    <property type="entry name" value="fer2"/>
    <property type="match status" value="1"/>
</dbReference>
<dbReference type="InterPro" id="IPR001041">
    <property type="entry name" value="2Fe-2S_ferredoxin-type"/>
</dbReference>
<dbReference type="Gene3D" id="2.40.30.10">
    <property type="entry name" value="Translation factors"/>
    <property type="match status" value="1"/>
</dbReference>
<keyword evidence="7" id="KW-0411">Iron-sulfur</keyword>
<accession>A0A2S5ZXY2</accession>
<gene>
    <name evidence="10" type="ORF">C5F51_30795</name>
</gene>
<evidence type="ECO:0000259" key="8">
    <source>
        <dbReference type="PROSITE" id="PS51085"/>
    </source>
</evidence>
<dbReference type="PRINTS" id="PR00409">
    <property type="entry name" value="PHDIOXRDTASE"/>
</dbReference>
<evidence type="ECO:0000256" key="3">
    <source>
        <dbReference type="ARBA" id="ARBA00022714"/>
    </source>
</evidence>
<comment type="cofactor">
    <cofactor evidence="1">
        <name>FAD</name>
        <dbReference type="ChEBI" id="CHEBI:57692"/>
    </cofactor>
</comment>
<keyword evidence="11" id="KW-1185">Reference proteome</keyword>
<reference evidence="10 11" key="1">
    <citation type="submission" date="2018-02" db="EMBL/GenBank/DDBJ databases">
        <title>8 Nocardia nova and 1 Nocardia cyriacigeorgica strain used for evolution to TMP-SMX.</title>
        <authorList>
            <person name="Mehta H."/>
            <person name="Weng J."/>
            <person name="Shamoo Y."/>
        </authorList>
    </citation>
    <scope>NUCLEOTIDE SEQUENCE [LARGE SCALE GENOMIC DNA]</scope>
    <source>
        <strain evidence="10 11">BAA2227</strain>
    </source>
</reference>
<keyword evidence="2" id="KW-0285">Flavoprotein</keyword>
<evidence type="ECO:0000313" key="10">
    <source>
        <dbReference type="EMBL" id="PPJ22713.1"/>
    </source>
</evidence>
<dbReference type="GO" id="GO:0016491">
    <property type="term" value="F:oxidoreductase activity"/>
    <property type="evidence" value="ECO:0007669"/>
    <property type="project" value="UniProtKB-KW"/>
</dbReference>
<dbReference type="EMBL" id="PSZD01000028">
    <property type="protein sequence ID" value="PPJ22713.1"/>
    <property type="molecule type" value="Genomic_DNA"/>
</dbReference>
<dbReference type="PROSITE" id="PS51085">
    <property type="entry name" value="2FE2S_FER_2"/>
    <property type="match status" value="1"/>
</dbReference>
<dbReference type="Gene3D" id="3.10.20.30">
    <property type="match status" value="1"/>
</dbReference>
<dbReference type="AlphaFoldDB" id="A0A2S5ZXY2"/>
<dbReference type="SUPFAM" id="SSF63380">
    <property type="entry name" value="Riboflavin synthase domain-like"/>
    <property type="match status" value="1"/>
</dbReference>
<keyword evidence="6" id="KW-0408">Iron</keyword>
<feature type="domain" description="2Fe-2S ferredoxin-type" evidence="8">
    <location>
        <begin position="223"/>
        <end position="308"/>
    </location>
</feature>
<dbReference type="InterPro" id="IPR001433">
    <property type="entry name" value="OxRdtase_FAD/NAD-bd"/>
</dbReference>
<evidence type="ECO:0000256" key="4">
    <source>
        <dbReference type="ARBA" id="ARBA00022723"/>
    </source>
</evidence>
<dbReference type="InterPro" id="IPR036010">
    <property type="entry name" value="2Fe-2S_ferredoxin-like_sf"/>
</dbReference>
<dbReference type="InterPro" id="IPR017927">
    <property type="entry name" value="FAD-bd_FR_type"/>
</dbReference>
<organism evidence="10 11">
    <name type="scientific">Nocardia nova</name>
    <dbReference type="NCBI Taxonomy" id="37330"/>
    <lineage>
        <taxon>Bacteria</taxon>
        <taxon>Bacillati</taxon>
        <taxon>Actinomycetota</taxon>
        <taxon>Actinomycetes</taxon>
        <taxon>Mycobacteriales</taxon>
        <taxon>Nocardiaceae</taxon>
        <taxon>Nocardia</taxon>
    </lineage>
</organism>
<name>A0A2S5ZXY2_9NOCA</name>
<dbReference type="PROSITE" id="PS51384">
    <property type="entry name" value="FAD_FR"/>
    <property type="match status" value="1"/>
</dbReference>
<dbReference type="CDD" id="cd06185">
    <property type="entry name" value="PDR_like"/>
    <property type="match status" value="1"/>
</dbReference>
<evidence type="ECO:0000256" key="7">
    <source>
        <dbReference type="ARBA" id="ARBA00023014"/>
    </source>
</evidence>
<evidence type="ECO:0000256" key="2">
    <source>
        <dbReference type="ARBA" id="ARBA00022630"/>
    </source>
</evidence>
<sequence length="308" mass="32702">MRVIGKESVAAGVVAVTLADPDGEALPVWEPGAHIDLVLGDMTRQYSLCGDPSDRRSLTVAVLREPDGRGGSAFVHDKLHTGDLISIAGPRNAFRLTDAESYLFVAGGIGITPLLPMLRRVDAAQRPWRLLYGGRTRASMAFADELASTHPGRVALCPQDECGLLDLGAALDGLATATEVYCCGPEPLLQAIESACETREHVNLHVERFAPGPIGSDTPAHSFEVELARTGEVIEVGAGESVLDAIARRGVNVEFSCREGTCGTCEVAVLEGRPDHRDSVLTADEQAAGDAMMICVSRSHTPRLVLDL</sequence>
<dbReference type="InterPro" id="IPR017938">
    <property type="entry name" value="Riboflavin_synthase-like_b-brl"/>
</dbReference>
<dbReference type="PANTHER" id="PTHR47354">
    <property type="entry name" value="NADH OXIDOREDUCTASE HCR"/>
    <property type="match status" value="1"/>
</dbReference>
<dbReference type="SUPFAM" id="SSF52343">
    <property type="entry name" value="Ferredoxin reductase-like, C-terminal NADP-linked domain"/>
    <property type="match status" value="1"/>
</dbReference>
<dbReference type="GO" id="GO:0046872">
    <property type="term" value="F:metal ion binding"/>
    <property type="evidence" value="ECO:0007669"/>
    <property type="project" value="UniProtKB-KW"/>
</dbReference>
<keyword evidence="3" id="KW-0001">2Fe-2S</keyword>
<dbReference type="PROSITE" id="PS00197">
    <property type="entry name" value="2FE2S_FER_1"/>
    <property type="match status" value="1"/>
</dbReference>
<dbReference type="InterPro" id="IPR039261">
    <property type="entry name" value="FNR_nucleotide-bd"/>
</dbReference>
<dbReference type="Gene3D" id="3.40.50.80">
    <property type="entry name" value="Nucleotide-binding domain of ferredoxin-NADP reductase (FNR) module"/>
    <property type="match status" value="1"/>
</dbReference>
<dbReference type="Pfam" id="PF00111">
    <property type="entry name" value="Fer2"/>
    <property type="match status" value="1"/>
</dbReference>
<evidence type="ECO:0000259" key="9">
    <source>
        <dbReference type="PROSITE" id="PS51384"/>
    </source>
</evidence>
<evidence type="ECO:0000256" key="1">
    <source>
        <dbReference type="ARBA" id="ARBA00001974"/>
    </source>
</evidence>
<comment type="caution">
    <text evidence="10">The sequence shown here is derived from an EMBL/GenBank/DDBJ whole genome shotgun (WGS) entry which is preliminary data.</text>
</comment>
<dbReference type="GO" id="GO:0051537">
    <property type="term" value="F:2 iron, 2 sulfur cluster binding"/>
    <property type="evidence" value="ECO:0007669"/>
    <property type="project" value="UniProtKB-KW"/>
</dbReference>